<dbReference type="EMBL" id="CVRI01000020">
    <property type="protein sequence ID" value="CRK91016.1"/>
    <property type="molecule type" value="Genomic_DNA"/>
</dbReference>
<evidence type="ECO:0000313" key="1">
    <source>
        <dbReference type="EMBL" id="CRK91016.1"/>
    </source>
</evidence>
<dbReference type="AlphaFoldDB" id="A0A1J1HSG1"/>
<keyword evidence="2" id="KW-1185">Reference proteome</keyword>
<reference evidence="1 2" key="1">
    <citation type="submission" date="2015-04" db="EMBL/GenBank/DDBJ databases">
        <authorList>
            <person name="Syromyatnikov M.Y."/>
            <person name="Popov V.N."/>
        </authorList>
    </citation>
    <scope>NUCLEOTIDE SEQUENCE [LARGE SCALE GENOMIC DNA]</scope>
</reference>
<accession>A0A1J1HSG1</accession>
<sequence length="135" mass="15975">MNSNNVSLNLKLQTLNEQNTRKEISIISVRKTYNKGSKEISLIELLRLEPEQKDKRGMKEKKEEEFVRFQIFVRMELASTCKTNQWAIDTMLQPYSKLVPTHVRTDTLSKQFMLIFQYSASSFGSLREFCFEYFD</sequence>
<protein>
    <submittedName>
        <fullName evidence="1">CLUMA_CG004704, isoform A</fullName>
    </submittedName>
</protein>
<organism evidence="1 2">
    <name type="scientific">Clunio marinus</name>
    <dbReference type="NCBI Taxonomy" id="568069"/>
    <lineage>
        <taxon>Eukaryota</taxon>
        <taxon>Metazoa</taxon>
        <taxon>Ecdysozoa</taxon>
        <taxon>Arthropoda</taxon>
        <taxon>Hexapoda</taxon>
        <taxon>Insecta</taxon>
        <taxon>Pterygota</taxon>
        <taxon>Neoptera</taxon>
        <taxon>Endopterygota</taxon>
        <taxon>Diptera</taxon>
        <taxon>Nematocera</taxon>
        <taxon>Chironomoidea</taxon>
        <taxon>Chironomidae</taxon>
        <taxon>Clunio</taxon>
    </lineage>
</organism>
<gene>
    <name evidence="1" type="ORF">CLUMA_CG004704</name>
</gene>
<evidence type="ECO:0000313" key="2">
    <source>
        <dbReference type="Proteomes" id="UP000183832"/>
    </source>
</evidence>
<name>A0A1J1HSG1_9DIPT</name>
<dbReference type="Proteomes" id="UP000183832">
    <property type="component" value="Unassembled WGS sequence"/>
</dbReference>
<proteinExistence type="predicted"/>